<organism evidence="2 3">
    <name type="scientific">Ensete ventricosum</name>
    <name type="common">Abyssinian banana</name>
    <name type="synonym">Musa ensete</name>
    <dbReference type="NCBI Taxonomy" id="4639"/>
    <lineage>
        <taxon>Eukaryota</taxon>
        <taxon>Viridiplantae</taxon>
        <taxon>Streptophyta</taxon>
        <taxon>Embryophyta</taxon>
        <taxon>Tracheophyta</taxon>
        <taxon>Spermatophyta</taxon>
        <taxon>Magnoliopsida</taxon>
        <taxon>Liliopsida</taxon>
        <taxon>Zingiberales</taxon>
        <taxon>Musaceae</taxon>
        <taxon>Ensete</taxon>
    </lineage>
</organism>
<dbReference type="Proteomes" id="UP001222027">
    <property type="component" value="Unassembled WGS sequence"/>
</dbReference>
<proteinExistence type="predicted"/>
<evidence type="ECO:0000256" key="1">
    <source>
        <dbReference type="SAM" id="SignalP"/>
    </source>
</evidence>
<evidence type="ECO:0000313" key="3">
    <source>
        <dbReference type="Proteomes" id="UP001222027"/>
    </source>
</evidence>
<keyword evidence="3" id="KW-1185">Reference proteome</keyword>
<gene>
    <name evidence="2" type="ORF">OPV22_007712</name>
</gene>
<protein>
    <submittedName>
        <fullName evidence="2">Uncharacterized protein</fullName>
    </submittedName>
</protein>
<keyword evidence="1" id="KW-0732">Signal</keyword>
<sequence length="143" mass="16769">MLGTRCLFICNLWACETFWAVEVFRLKRRTTSTAFLQGASPWWRTLRRWLGLSFHSLSCLSRMASENDSLAKMRAAEQALESKEKAWTKLAWSPVTRSLTYIIINFFYYGAKNHCSSCLESLLRRLIQFEIKSAEREEMQILK</sequence>
<evidence type="ECO:0000313" key="2">
    <source>
        <dbReference type="EMBL" id="KAJ8506826.1"/>
    </source>
</evidence>
<dbReference type="EMBL" id="JAQQAF010000002">
    <property type="protein sequence ID" value="KAJ8506826.1"/>
    <property type="molecule type" value="Genomic_DNA"/>
</dbReference>
<accession>A0AAV8RNF1</accession>
<feature type="signal peptide" evidence="1">
    <location>
        <begin position="1"/>
        <end position="20"/>
    </location>
</feature>
<comment type="caution">
    <text evidence="2">The sequence shown here is derived from an EMBL/GenBank/DDBJ whole genome shotgun (WGS) entry which is preliminary data.</text>
</comment>
<feature type="chain" id="PRO_5043485304" evidence="1">
    <location>
        <begin position="21"/>
        <end position="143"/>
    </location>
</feature>
<name>A0AAV8RNF1_ENSVE</name>
<dbReference type="AlphaFoldDB" id="A0AAV8RNF1"/>
<reference evidence="2 3" key="1">
    <citation type="submission" date="2022-12" db="EMBL/GenBank/DDBJ databases">
        <title>Chromosome-scale assembly of the Ensete ventricosum genome.</title>
        <authorList>
            <person name="Dussert Y."/>
            <person name="Stocks J."/>
            <person name="Wendawek A."/>
            <person name="Woldeyes F."/>
            <person name="Nichols R.A."/>
            <person name="Borrell J.S."/>
        </authorList>
    </citation>
    <scope>NUCLEOTIDE SEQUENCE [LARGE SCALE GENOMIC DNA]</scope>
    <source>
        <strain evidence="3">cv. Maze</strain>
        <tissue evidence="2">Seeds</tissue>
    </source>
</reference>